<name>A0A564SCK3_9FIRM</name>
<dbReference type="InterPro" id="IPR001387">
    <property type="entry name" value="Cro/C1-type_HTH"/>
</dbReference>
<proteinExistence type="predicted"/>
<dbReference type="CDD" id="cd00093">
    <property type="entry name" value="HTH_XRE"/>
    <property type="match status" value="1"/>
</dbReference>
<feature type="domain" description="HTH cro/C1-type" evidence="1">
    <location>
        <begin position="44"/>
        <end position="73"/>
    </location>
</feature>
<dbReference type="Proteomes" id="UP000398619">
    <property type="component" value="Unassembled WGS sequence"/>
</dbReference>
<dbReference type="GO" id="GO:0003677">
    <property type="term" value="F:DNA binding"/>
    <property type="evidence" value="ECO:0007669"/>
    <property type="project" value="InterPro"/>
</dbReference>
<dbReference type="PROSITE" id="PS50943">
    <property type="entry name" value="HTH_CROC1"/>
    <property type="match status" value="1"/>
</dbReference>
<gene>
    <name evidence="2" type="ORF">DLSSTS7063_00446</name>
</gene>
<sequence length="182" mass="20812">MKKQTTSNRLKQIMSDRNLRQVDILEMCKPYCNKYDIKLGRNDLSQYVTGKVEPGQKKLTVLGMALNVSEAWLMGFDVPMERTAFKDVPKNFHSSFDSVNDFKIVYDKSKLHGNRLLNSIIENAEQLNNDNRKSLYEYSQNLLSNQRMEEALQADAAQARTDITISKGADTSDDDIMSAEDF</sequence>
<dbReference type="Gene3D" id="1.10.260.40">
    <property type="entry name" value="lambda repressor-like DNA-binding domains"/>
    <property type="match status" value="1"/>
</dbReference>
<dbReference type="RefSeq" id="WP_144099773.1">
    <property type="nucleotide sequence ID" value="NZ_CABHNM010000014.1"/>
</dbReference>
<dbReference type="AlphaFoldDB" id="A0A564SCK3"/>
<protein>
    <recommendedName>
        <fullName evidence="1">HTH cro/C1-type domain-containing protein</fullName>
    </recommendedName>
</protein>
<evidence type="ECO:0000259" key="1">
    <source>
        <dbReference type="PROSITE" id="PS50943"/>
    </source>
</evidence>
<evidence type="ECO:0000313" key="3">
    <source>
        <dbReference type="Proteomes" id="UP000398619"/>
    </source>
</evidence>
<organism evidence="2 3">
    <name type="scientific">Dorea longicatena</name>
    <dbReference type="NCBI Taxonomy" id="88431"/>
    <lineage>
        <taxon>Bacteria</taxon>
        <taxon>Bacillati</taxon>
        <taxon>Bacillota</taxon>
        <taxon>Clostridia</taxon>
        <taxon>Lachnospirales</taxon>
        <taxon>Lachnospiraceae</taxon>
        <taxon>Dorea</taxon>
    </lineage>
</organism>
<accession>A0A564SCK3</accession>
<dbReference type="EMBL" id="CABHNM010000014">
    <property type="protein sequence ID" value="VUW92692.1"/>
    <property type="molecule type" value="Genomic_DNA"/>
</dbReference>
<dbReference type="InterPro" id="IPR010982">
    <property type="entry name" value="Lambda_DNA-bd_dom_sf"/>
</dbReference>
<evidence type="ECO:0000313" key="2">
    <source>
        <dbReference type="EMBL" id="VUW92692.1"/>
    </source>
</evidence>
<reference evidence="2 3" key="1">
    <citation type="submission" date="2019-07" db="EMBL/GenBank/DDBJ databases">
        <authorList>
            <person name="Hibberd C M."/>
            <person name="Gehrig L. J."/>
            <person name="Chang H.-W."/>
            <person name="Venkatesh S."/>
        </authorList>
    </citation>
    <scope>NUCLEOTIDE SEQUENCE [LARGE SCALE GENOMIC DNA]</scope>
    <source>
        <strain evidence="2">Dorea_longicatena_SSTS_Bg7063</strain>
    </source>
</reference>